<proteinExistence type="predicted"/>
<evidence type="ECO:0000256" key="2">
    <source>
        <dbReference type="ARBA" id="ARBA00022679"/>
    </source>
</evidence>
<dbReference type="SUPFAM" id="SSF53756">
    <property type="entry name" value="UDP-Glycosyltransferase/glycogen phosphorylase"/>
    <property type="match status" value="1"/>
</dbReference>
<dbReference type="RefSeq" id="WP_208496961.1">
    <property type="nucleotide sequence ID" value="NZ_JAGFNP010000007.1"/>
</dbReference>
<dbReference type="Pfam" id="PF00534">
    <property type="entry name" value="Glycos_transf_1"/>
    <property type="match status" value="1"/>
</dbReference>
<evidence type="ECO:0000256" key="1">
    <source>
        <dbReference type="ARBA" id="ARBA00022676"/>
    </source>
</evidence>
<evidence type="ECO:0000313" key="6">
    <source>
        <dbReference type="Proteomes" id="UP000681341"/>
    </source>
</evidence>
<feature type="domain" description="Glycosyl transferase family 1" evidence="3">
    <location>
        <begin position="204"/>
        <end position="361"/>
    </location>
</feature>
<comment type="caution">
    <text evidence="5">The sequence shown here is derived from an EMBL/GenBank/DDBJ whole genome shotgun (WGS) entry which is preliminary data.</text>
</comment>
<keyword evidence="1" id="KW-0328">Glycosyltransferase</keyword>
<evidence type="ECO:0000259" key="3">
    <source>
        <dbReference type="Pfam" id="PF00534"/>
    </source>
</evidence>
<dbReference type="Proteomes" id="UP000681341">
    <property type="component" value="Unassembled WGS sequence"/>
</dbReference>
<dbReference type="InterPro" id="IPR028098">
    <property type="entry name" value="Glyco_trans_4-like_N"/>
</dbReference>
<keyword evidence="2" id="KW-0808">Transferase</keyword>
<name>A0ABS3U650_9ACTN</name>
<feature type="domain" description="Glycosyltransferase subfamily 4-like N-terminal" evidence="4">
    <location>
        <begin position="14"/>
        <end position="194"/>
    </location>
</feature>
<dbReference type="InterPro" id="IPR001296">
    <property type="entry name" value="Glyco_trans_1"/>
</dbReference>
<dbReference type="Gene3D" id="3.40.50.2000">
    <property type="entry name" value="Glycogen Phosphorylase B"/>
    <property type="match status" value="2"/>
</dbReference>
<evidence type="ECO:0000259" key="4">
    <source>
        <dbReference type="Pfam" id="PF13579"/>
    </source>
</evidence>
<evidence type="ECO:0000313" key="5">
    <source>
        <dbReference type="EMBL" id="MBO3733931.1"/>
    </source>
</evidence>
<protein>
    <submittedName>
        <fullName evidence="5">Glycosyltransferase</fullName>
    </submittedName>
</protein>
<dbReference type="Pfam" id="PF13579">
    <property type="entry name" value="Glyco_trans_4_4"/>
    <property type="match status" value="1"/>
</dbReference>
<reference evidence="5 6" key="1">
    <citation type="submission" date="2021-03" db="EMBL/GenBank/DDBJ databases">
        <title>Glycomyces sp. nov., a novel actinomycete isolated from soil.</title>
        <authorList>
            <person name="Yang X."/>
            <person name="Xu X."/>
        </authorList>
    </citation>
    <scope>NUCLEOTIDE SEQUENCE [LARGE SCALE GENOMIC DNA]</scope>
    <source>
        <strain evidence="5 6">NEAU-S30</strain>
    </source>
</reference>
<organism evidence="5 6">
    <name type="scientific">Glycomyces niveus</name>
    <dbReference type="NCBI Taxonomy" id="2820287"/>
    <lineage>
        <taxon>Bacteria</taxon>
        <taxon>Bacillati</taxon>
        <taxon>Actinomycetota</taxon>
        <taxon>Actinomycetes</taxon>
        <taxon>Glycomycetales</taxon>
        <taxon>Glycomycetaceae</taxon>
        <taxon>Glycomyces</taxon>
    </lineage>
</organism>
<keyword evidence="6" id="KW-1185">Reference proteome</keyword>
<gene>
    <name evidence="5" type="ORF">J5V16_13975</name>
</gene>
<dbReference type="EMBL" id="JAGFNP010000007">
    <property type="protein sequence ID" value="MBO3733931.1"/>
    <property type="molecule type" value="Genomic_DNA"/>
</dbReference>
<accession>A0ABS3U650</accession>
<dbReference type="PANTHER" id="PTHR12526:SF627">
    <property type="entry name" value="D-RHAMNOSYLTRANSFERASE WBPZ"/>
    <property type="match status" value="1"/>
</dbReference>
<dbReference type="PANTHER" id="PTHR12526">
    <property type="entry name" value="GLYCOSYLTRANSFERASE"/>
    <property type="match status" value="1"/>
</dbReference>
<sequence>MRITFLLRNAWGLGGTIKTTLNTAHALVERGHEVTIVSCTRHKVRPDFDTDPRIRVESLWDIRKPEQGGETLSRADRIRRRLPSFLHWQRAVNMDDVSMLLDRRVKRYVRAADADVLVGTQANLNSYLARYARRGMPVVAQEHLFLDHYRPRVRRRILRDCRRFDAVATITEADAAAYREAAPARAGIVAHIPNSIPAAPASAAERGPVVMAVGRLTRMKGFDLLVDAFASLAAARPEWSLHLYGRGSERKRLEARVEELGMQGRIALKGGVAPLDAARADASIAVVPSRFEPFGLVIVEAMAAGLPVLCTAVPHGPLEIVEDGKNGLLVAPEDPAALAAGLDRLMGDPGLRAALGESGRAKAREYEPDAVVGRHEALLRRAVESRRGRTVG</sequence>